<proteinExistence type="predicted"/>
<evidence type="ECO:0000313" key="3">
    <source>
        <dbReference type="EMBL" id="KAA8892597.1"/>
    </source>
</evidence>
<evidence type="ECO:0000256" key="1">
    <source>
        <dbReference type="SAM" id="MobiDB-lite"/>
    </source>
</evidence>
<dbReference type="Proteomes" id="UP000326924">
    <property type="component" value="Unassembled WGS sequence"/>
</dbReference>
<feature type="compositionally biased region" description="Basic and acidic residues" evidence="1">
    <location>
        <begin position="30"/>
        <end position="44"/>
    </location>
</feature>
<dbReference type="EMBL" id="VXIS01000678">
    <property type="protein sequence ID" value="KAA8892603.1"/>
    <property type="molecule type" value="Genomic_DNA"/>
</dbReference>
<keyword evidence="5" id="KW-1185">Reference proteome</keyword>
<evidence type="ECO:0000313" key="2">
    <source>
        <dbReference type="EMBL" id="KAA8892571.1"/>
    </source>
</evidence>
<dbReference type="EMBL" id="VXIS01000687">
    <property type="protein sequence ID" value="KAA8892597.1"/>
    <property type="molecule type" value="Genomic_DNA"/>
</dbReference>
<feature type="region of interest" description="Disordered" evidence="1">
    <location>
        <begin position="427"/>
        <end position="475"/>
    </location>
</feature>
<organism evidence="2 5">
    <name type="scientific">Sphaerosporella brunnea</name>
    <dbReference type="NCBI Taxonomy" id="1250544"/>
    <lineage>
        <taxon>Eukaryota</taxon>
        <taxon>Fungi</taxon>
        <taxon>Dikarya</taxon>
        <taxon>Ascomycota</taxon>
        <taxon>Pezizomycotina</taxon>
        <taxon>Pezizomycetes</taxon>
        <taxon>Pezizales</taxon>
        <taxon>Pyronemataceae</taxon>
        <taxon>Sphaerosporella</taxon>
    </lineage>
</organism>
<dbReference type="OrthoDB" id="5447892at2759"/>
<name>A0A5J5EBI6_9PEZI</name>
<dbReference type="EMBL" id="VXIS01000727">
    <property type="protein sequence ID" value="KAA8892571.1"/>
    <property type="molecule type" value="Genomic_DNA"/>
</dbReference>
<evidence type="ECO:0000313" key="4">
    <source>
        <dbReference type="EMBL" id="KAA8892603.1"/>
    </source>
</evidence>
<dbReference type="InParanoid" id="A0A5J5EBI6"/>
<gene>
    <name evidence="4" type="ORF">FN846DRAFT_896702</name>
    <name evidence="3" type="ORF">FN846DRAFT_896709</name>
    <name evidence="2" type="ORF">FN846DRAFT_896735</name>
</gene>
<protein>
    <submittedName>
        <fullName evidence="2">Uncharacterized protein</fullName>
    </submittedName>
</protein>
<sequence>MLVNAGVDRHTSRAYIPIHKPPAPPRSPSRPKDPYHKVGDDACPSHRAQTPHNRCEEAVHTAAGPVDGPVVRTTELTSTKILLPSEATPFIIYWLRQYFHAEPGKKLFGVCLTFHVPCKLSRKHILELEQFLETTFDSSPFARMPSLQSDSVSGILTVGVPTKKHDEEAARIEDHIQSQLWNSYEGFASHLGIWCHNPTQSNIQKRCGGIQLNQTEDCDCCKPDGALSIPEISQKPIIVIEVANSATYEATYQKCKDWGTYHSGLINFAILFKMYSWPRKKEGKDKGQRQQLRLNKRNFDAKTADGFNNGERCPHSHCHLWGQETADNDDAENIHGDVDGNAPSPTTHKYRRATVSIFGTERVDNKRRMRETDIQSLEVWPAKSSKTWRFTWRDILESEMKPELEGIEIEISLELLHDLMENTMRRKSTVVPARRGDPPEVETTPRRPMQRLMIDDVCSSPNSPAEALDDTFHRP</sequence>
<accession>A0A5J5EBI6</accession>
<reference evidence="2 5" key="1">
    <citation type="submission" date="2019-09" db="EMBL/GenBank/DDBJ databases">
        <title>Draft genome of the ectomycorrhizal ascomycete Sphaerosporella brunnea.</title>
        <authorList>
            <consortium name="DOE Joint Genome Institute"/>
            <person name="Benucci G.M."/>
            <person name="Marozzi G."/>
            <person name="Antonielli L."/>
            <person name="Sanchez S."/>
            <person name="Marco P."/>
            <person name="Wang X."/>
            <person name="Falini L.B."/>
            <person name="Barry K."/>
            <person name="Haridas S."/>
            <person name="Lipzen A."/>
            <person name="Labutti K."/>
            <person name="Grigoriev I.V."/>
            <person name="Murat C."/>
            <person name="Martin F."/>
            <person name="Albertini E."/>
            <person name="Donnini D."/>
            <person name="Bonito G."/>
        </authorList>
    </citation>
    <scope>NUCLEOTIDE SEQUENCE [LARGE SCALE GENOMIC DNA]</scope>
    <source>
        <strain evidence="2 5">Sb_GMNB300</strain>
    </source>
</reference>
<comment type="caution">
    <text evidence="2">The sequence shown here is derived from an EMBL/GenBank/DDBJ whole genome shotgun (WGS) entry which is preliminary data.</text>
</comment>
<evidence type="ECO:0000313" key="5">
    <source>
        <dbReference type="Proteomes" id="UP000326924"/>
    </source>
</evidence>
<dbReference type="AlphaFoldDB" id="A0A5J5EBI6"/>
<feature type="compositionally biased region" description="Pro residues" evidence="1">
    <location>
        <begin position="19"/>
        <end position="28"/>
    </location>
</feature>
<feature type="region of interest" description="Disordered" evidence="1">
    <location>
        <begin position="13"/>
        <end position="51"/>
    </location>
</feature>